<dbReference type="GO" id="GO:0030248">
    <property type="term" value="F:cellulose binding"/>
    <property type="evidence" value="ECO:0007669"/>
    <property type="project" value="InterPro"/>
</dbReference>
<organism evidence="10 11">
    <name type="scientific">Paenibacillus borealis</name>
    <dbReference type="NCBI Taxonomy" id="160799"/>
    <lineage>
        <taxon>Bacteria</taxon>
        <taxon>Bacillati</taxon>
        <taxon>Bacillota</taxon>
        <taxon>Bacilli</taxon>
        <taxon>Bacillales</taxon>
        <taxon>Paenibacillaceae</taxon>
        <taxon>Paenibacillus</taxon>
    </lineage>
</organism>
<comment type="catalytic activity">
    <reaction evidence="1 7">
        <text>Endohydrolysis of (1-&gt;4)-beta-D-glucosidic linkages in cellulose, lichenin and cereal beta-D-glucans.</text>
        <dbReference type="EC" id="3.2.1.4"/>
    </reaction>
</comment>
<evidence type="ECO:0000256" key="4">
    <source>
        <dbReference type="ARBA" id="ARBA00023277"/>
    </source>
</evidence>
<protein>
    <recommendedName>
        <fullName evidence="7">Endoglucanase</fullName>
        <ecNumber evidence="7">3.2.1.4</ecNumber>
    </recommendedName>
</protein>
<dbReference type="HOGENOM" id="CLU_020735_1_0_9"/>
<dbReference type="Proteomes" id="UP000029518">
    <property type="component" value="Chromosome"/>
</dbReference>
<dbReference type="KEGG" id="pbd:PBOR_03685"/>
<dbReference type="PROSITE" id="PS00659">
    <property type="entry name" value="GLYCOSYL_HYDROL_F5"/>
    <property type="match status" value="1"/>
</dbReference>
<evidence type="ECO:0000256" key="3">
    <source>
        <dbReference type="ARBA" id="ARBA00023001"/>
    </source>
</evidence>
<evidence type="ECO:0000256" key="1">
    <source>
        <dbReference type="ARBA" id="ARBA00000966"/>
    </source>
</evidence>
<evidence type="ECO:0000256" key="2">
    <source>
        <dbReference type="ARBA" id="ARBA00022801"/>
    </source>
</evidence>
<keyword evidence="5 7" id="KW-0326">Glycosidase</keyword>
<dbReference type="InterPro" id="IPR008965">
    <property type="entry name" value="CBM2/CBM3_carb-bd_dom_sf"/>
</dbReference>
<dbReference type="GO" id="GO:0008810">
    <property type="term" value="F:cellulase activity"/>
    <property type="evidence" value="ECO:0007669"/>
    <property type="project" value="UniProtKB-EC"/>
</dbReference>
<dbReference type="RefSeq" id="WP_052429313.1">
    <property type="nucleotide sequence ID" value="NZ_CP009285.1"/>
</dbReference>
<dbReference type="SMART" id="SM01067">
    <property type="entry name" value="CBM_3"/>
    <property type="match status" value="1"/>
</dbReference>
<keyword evidence="4 7" id="KW-0119">Carbohydrate metabolism</keyword>
<dbReference type="GO" id="GO:0030245">
    <property type="term" value="P:cellulose catabolic process"/>
    <property type="evidence" value="ECO:0007669"/>
    <property type="project" value="UniProtKB-KW"/>
</dbReference>
<dbReference type="Gene3D" id="2.60.40.710">
    <property type="entry name" value="Endoglucanase-like"/>
    <property type="match status" value="1"/>
</dbReference>
<dbReference type="InterPro" id="IPR036966">
    <property type="entry name" value="CBM3_sf"/>
</dbReference>
<evidence type="ECO:0000256" key="5">
    <source>
        <dbReference type="ARBA" id="ARBA00023295"/>
    </source>
</evidence>
<dbReference type="SUPFAM" id="SSF51445">
    <property type="entry name" value="(Trans)glycosidases"/>
    <property type="match status" value="1"/>
</dbReference>
<keyword evidence="11" id="KW-1185">Reference proteome</keyword>
<dbReference type="Gene3D" id="3.20.20.80">
    <property type="entry name" value="Glycosidases"/>
    <property type="match status" value="1"/>
</dbReference>
<dbReference type="InterPro" id="IPR001956">
    <property type="entry name" value="CBM3"/>
</dbReference>
<dbReference type="EMBL" id="CP009285">
    <property type="protein sequence ID" value="AIQ56159.1"/>
    <property type="molecule type" value="Genomic_DNA"/>
</dbReference>
<evidence type="ECO:0000256" key="7">
    <source>
        <dbReference type="RuleBase" id="RU361153"/>
    </source>
</evidence>
<keyword evidence="3 7" id="KW-0136">Cellulose degradation</keyword>
<proteinExistence type="inferred from homology"/>
<gene>
    <name evidence="10" type="ORF">PBOR_03685</name>
</gene>
<dbReference type="InterPro" id="IPR018087">
    <property type="entry name" value="Glyco_hydro_5_CS"/>
</dbReference>
<dbReference type="Pfam" id="PF00942">
    <property type="entry name" value="CBM_3"/>
    <property type="match status" value="1"/>
</dbReference>
<evidence type="ECO:0000256" key="8">
    <source>
        <dbReference type="SAM" id="SignalP"/>
    </source>
</evidence>
<keyword evidence="2 7" id="KW-0378">Hydrolase</keyword>
<evidence type="ECO:0000259" key="9">
    <source>
        <dbReference type="PROSITE" id="PS51172"/>
    </source>
</evidence>
<dbReference type="PANTHER" id="PTHR35923">
    <property type="entry name" value="MAJOR EXTRACELLULAR ENDOGLUCANASE"/>
    <property type="match status" value="1"/>
</dbReference>
<dbReference type="EC" id="3.2.1.4" evidence="7"/>
<feature type="signal peptide" evidence="8">
    <location>
        <begin position="1"/>
        <end position="23"/>
    </location>
</feature>
<dbReference type="Pfam" id="PF00150">
    <property type="entry name" value="Cellulase"/>
    <property type="match status" value="1"/>
</dbReference>
<dbReference type="InterPro" id="IPR001547">
    <property type="entry name" value="Glyco_hydro_5"/>
</dbReference>
<evidence type="ECO:0000313" key="10">
    <source>
        <dbReference type="EMBL" id="AIQ56159.1"/>
    </source>
</evidence>
<keyword evidence="8" id="KW-0732">Signal</keyword>
<name>A0A089MHT2_PAEBO</name>
<evidence type="ECO:0000256" key="6">
    <source>
        <dbReference type="ARBA" id="ARBA00023326"/>
    </source>
</evidence>
<feature type="chain" id="PRO_5038510361" description="Endoglucanase" evidence="8">
    <location>
        <begin position="24"/>
        <end position="554"/>
    </location>
</feature>
<comment type="similarity">
    <text evidence="7">Belongs to the glycosyl hydrolase 5 (cellulase A) family.</text>
</comment>
<sequence length="554" mass="60718">MSFRFRKLSVWFTALLLLAGAYAYPGYEVKAEGAAGYYHTSGNKIVDSAGNPAVFNGLNWFGFETANYSPHGLWSRSMDDVLDQIKTEGYNLIRLPYCNQMFDSGSAANSIDYAKNPDLTGLTPVQIMDKLIQKAGNRGIRIILDRHRPDSGGQSALWYTAAYPETRWISDWVMLAQRYADNPTVIGADLHNEPHGTASWGTGNVTTDWRLASERAGNAILAANPNWLILVEGIETNVQGNSSSYWWGGNLTGVRNYPVTLTVPNRVVYSPHDYGPGVASQTWFSAADFPNNLPKLWDDTWGYISKEQIAPVLAGEFGGRSVDTLSAEGKWQHALVSYIGQNNLYWTYWSLNPNSGDTGGLLLDDWTSWNAPKQAMLDLIMKPVTFTPIGDPGGPGEGPGSGDPHATLLYRAGETGTAVNSIRASLQLKNESAVSIPLNDLTIRYWYTRDGGAAQTLEFDYAVIGKEKLLTQIVPLTTPRAGADTYAEIGFTAGAGSLAASGTTGDIQFRIHNTNWSNYNQADDYSFRPALTSYAANDRITVYYQGQLIYGIEP</sequence>
<feature type="domain" description="CBM3" evidence="9">
    <location>
        <begin position="402"/>
        <end position="554"/>
    </location>
</feature>
<dbReference type="OrthoDB" id="9800475at2"/>
<dbReference type="PANTHER" id="PTHR35923:SF2">
    <property type="entry name" value="ENDOGLUCANASE"/>
    <property type="match status" value="1"/>
</dbReference>
<dbReference type="PROSITE" id="PS51172">
    <property type="entry name" value="CBM3"/>
    <property type="match status" value="1"/>
</dbReference>
<reference evidence="10" key="1">
    <citation type="submission" date="2014-08" db="EMBL/GenBank/DDBJ databases">
        <title>Comparative genomics of the Paenibacillus odorifer group.</title>
        <authorList>
            <person name="den Bakker H.C."/>
            <person name="Tsai Y.-C.Y.-C."/>
            <person name="Martin N."/>
            <person name="Korlach J."/>
            <person name="Wiedmann M."/>
        </authorList>
    </citation>
    <scope>NUCLEOTIDE SEQUENCE [LARGE SCALE GENOMIC DNA]</scope>
    <source>
        <strain evidence="10">DSM 13188</strain>
    </source>
</reference>
<dbReference type="AlphaFoldDB" id="A0A089MHT2"/>
<dbReference type="SUPFAM" id="SSF49384">
    <property type="entry name" value="Carbohydrate-binding domain"/>
    <property type="match status" value="1"/>
</dbReference>
<evidence type="ECO:0000313" key="11">
    <source>
        <dbReference type="Proteomes" id="UP000029518"/>
    </source>
</evidence>
<dbReference type="InterPro" id="IPR017853">
    <property type="entry name" value="GH"/>
</dbReference>
<accession>A0A089MHT2</accession>
<keyword evidence="6 7" id="KW-0624">Polysaccharide degradation</keyword>